<feature type="binding site" evidence="7">
    <location>
        <position position="227"/>
    </location>
    <ligand>
        <name>Mg(2+)</name>
        <dbReference type="ChEBI" id="CHEBI:18420"/>
    </ligand>
</feature>
<comment type="cofactor">
    <cofactor evidence="7">
        <name>K(+)</name>
        <dbReference type="ChEBI" id="CHEBI:29103"/>
    </cofactor>
    <text evidence="7">Binds 1 potassium ion per subunit.</text>
</comment>
<keyword evidence="7" id="KW-0479">Metal-binding</keyword>
<dbReference type="EC" id="3.6.-.-" evidence="7"/>
<keyword evidence="2 7" id="KW-0819">tRNA processing</keyword>
<feature type="binding site" evidence="7">
    <location>
        <begin position="223"/>
        <end position="228"/>
    </location>
    <ligand>
        <name>GTP</name>
        <dbReference type="ChEBI" id="CHEBI:37565"/>
    </ligand>
</feature>
<keyword evidence="10" id="KW-1185">Reference proteome</keyword>
<dbReference type="PANTHER" id="PTHR42714:SF2">
    <property type="entry name" value="TRNA MODIFICATION GTPASE GTPBP3, MITOCHONDRIAL"/>
    <property type="match status" value="1"/>
</dbReference>
<feature type="binding site" evidence="7">
    <location>
        <position position="427"/>
    </location>
    <ligand>
        <name>(6S)-5-formyl-5,6,7,8-tetrahydrofolate</name>
        <dbReference type="ChEBI" id="CHEBI:57457"/>
    </ligand>
</feature>
<reference evidence="9 10" key="1">
    <citation type="submission" date="2017-05" db="EMBL/GenBank/DDBJ databases">
        <authorList>
            <person name="Song R."/>
            <person name="Chenine A.L."/>
            <person name="Ruprecht R.M."/>
        </authorList>
    </citation>
    <scope>NUCLEOTIDE SEQUENCE [LARGE SCALE GENOMIC DNA]</scope>
    <source>
        <strain evidence="9 10">CECT 8663</strain>
    </source>
</reference>
<name>A0A238L4W2_9RHOB</name>
<comment type="subcellular location">
    <subcellularLocation>
        <location evidence="7">Cytoplasm</location>
    </subcellularLocation>
</comment>
<evidence type="ECO:0000256" key="3">
    <source>
        <dbReference type="ARBA" id="ARBA00022741"/>
    </source>
</evidence>
<dbReference type="CDD" id="cd14858">
    <property type="entry name" value="TrmE_N"/>
    <property type="match status" value="1"/>
</dbReference>
<feature type="binding site" evidence="7">
    <location>
        <begin position="267"/>
        <end position="270"/>
    </location>
    <ligand>
        <name>GTP</name>
        <dbReference type="ChEBI" id="CHEBI:37565"/>
    </ligand>
</feature>
<dbReference type="SUPFAM" id="SSF116878">
    <property type="entry name" value="TrmE connector domain"/>
    <property type="match status" value="1"/>
</dbReference>
<feature type="binding site" evidence="7">
    <location>
        <position position="244"/>
    </location>
    <ligand>
        <name>K(+)</name>
        <dbReference type="ChEBI" id="CHEBI:29103"/>
    </ligand>
</feature>
<dbReference type="Pfam" id="PF12631">
    <property type="entry name" value="MnmE_helical"/>
    <property type="match status" value="1"/>
</dbReference>
<evidence type="ECO:0000313" key="10">
    <source>
        <dbReference type="Proteomes" id="UP000220836"/>
    </source>
</evidence>
<keyword evidence="6 7" id="KW-0342">GTP-binding</keyword>
<dbReference type="Gene3D" id="3.30.1360.120">
    <property type="entry name" value="Probable tRNA modification gtpase trme, domain 1"/>
    <property type="match status" value="1"/>
</dbReference>
<dbReference type="PANTHER" id="PTHR42714">
    <property type="entry name" value="TRNA MODIFICATION GTPASE GTPBP3"/>
    <property type="match status" value="1"/>
</dbReference>
<feature type="binding site" evidence="7">
    <location>
        <position position="117"/>
    </location>
    <ligand>
        <name>(6S)-5-formyl-5,6,7,8-tetrahydrofolate</name>
        <dbReference type="ChEBI" id="CHEBI:57457"/>
    </ligand>
</feature>
<evidence type="ECO:0000256" key="5">
    <source>
        <dbReference type="ARBA" id="ARBA00022958"/>
    </source>
</evidence>
<sequence>METIFALASAPGKAGVSVIRISGPNAKTAGINLAGDLPKARTAAVRILSDSNGLHLDEALVLVFESGASFTGEDVVELQVHGSVAVVSAILRELGTLDGLRMAEPGEFTRRAMDNGRLDLTQVEALSDLIEAETESQRKQALRILSGSLGKKVELWRKDIIRAAALLEATIDFADEEVPVDVTAEVTALLDGTILSIGQELSGLDAAESVRTGFEIAIVGPPNAGKSTLLNYLAGREAAITSEIAGTTRDIIEVHMDVKGLAVTFLDTAGLRETEDAVEKIGVERAIQRSTDADIRIHLVPEGMDPELKVTEGDLVYSPKSDISSGIHGISGVTGDGVSEMISLIHSVLSDRVSGSSLVNRERHRVVLRDGVFFLMAGRDLLASGPDVYDLVSEELRSAVRKLEALLGRVDVENLLDEIFSSFCVGK</sequence>
<dbReference type="GO" id="GO:0003924">
    <property type="term" value="F:GTPase activity"/>
    <property type="evidence" value="ECO:0007669"/>
    <property type="project" value="UniProtKB-UniRule"/>
</dbReference>
<feature type="binding site" evidence="7">
    <location>
        <position position="242"/>
    </location>
    <ligand>
        <name>K(+)</name>
        <dbReference type="ChEBI" id="CHEBI:29103"/>
    </ligand>
</feature>
<accession>A0A238L4W2</accession>
<feature type="binding site" evidence="7">
    <location>
        <position position="247"/>
    </location>
    <ligand>
        <name>K(+)</name>
        <dbReference type="ChEBI" id="CHEBI:29103"/>
    </ligand>
</feature>
<comment type="similarity">
    <text evidence="1 7">Belongs to the TRAFAC class TrmE-Era-EngA-EngB-Septin-like GTPase superfamily. TrmE GTPase family.</text>
</comment>
<dbReference type="InterPro" id="IPR027417">
    <property type="entry name" value="P-loop_NTPase"/>
</dbReference>
<dbReference type="Pfam" id="PF01926">
    <property type="entry name" value="MMR_HSR1"/>
    <property type="match status" value="1"/>
</dbReference>
<feature type="domain" description="TrmE-type G" evidence="8">
    <location>
        <begin position="213"/>
        <end position="350"/>
    </location>
</feature>
<dbReference type="GO" id="GO:0046872">
    <property type="term" value="F:metal ion binding"/>
    <property type="evidence" value="ECO:0007669"/>
    <property type="project" value="UniProtKB-KW"/>
</dbReference>
<dbReference type="CDD" id="cd04164">
    <property type="entry name" value="trmE"/>
    <property type="match status" value="1"/>
</dbReference>
<dbReference type="SUPFAM" id="SSF103025">
    <property type="entry name" value="Folate-binding domain"/>
    <property type="match status" value="1"/>
</dbReference>
<dbReference type="Gene3D" id="3.40.50.300">
    <property type="entry name" value="P-loop containing nucleotide triphosphate hydrolases"/>
    <property type="match status" value="1"/>
</dbReference>
<keyword evidence="7" id="KW-0963">Cytoplasm</keyword>
<dbReference type="SUPFAM" id="SSF52540">
    <property type="entry name" value="P-loop containing nucleoside triphosphate hydrolases"/>
    <property type="match status" value="1"/>
</dbReference>
<dbReference type="InterPro" id="IPR025867">
    <property type="entry name" value="MnmE_helical"/>
</dbReference>
<dbReference type="GO" id="GO:0005737">
    <property type="term" value="C:cytoplasm"/>
    <property type="evidence" value="ECO:0007669"/>
    <property type="project" value="UniProtKB-SubCell"/>
</dbReference>
<dbReference type="GO" id="GO:0030488">
    <property type="term" value="P:tRNA methylation"/>
    <property type="evidence" value="ECO:0007669"/>
    <property type="project" value="TreeGrafter"/>
</dbReference>
<evidence type="ECO:0000256" key="2">
    <source>
        <dbReference type="ARBA" id="ARBA00022694"/>
    </source>
</evidence>
<protein>
    <recommendedName>
        <fullName evidence="7">tRNA modification GTPase MnmE</fullName>
        <ecNumber evidence="7">3.6.-.-</ecNumber>
    </recommendedName>
</protein>
<evidence type="ECO:0000256" key="6">
    <source>
        <dbReference type="ARBA" id="ARBA00023134"/>
    </source>
</evidence>
<dbReference type="InterPro" id="IPR004520">
    <property type="entry name" value="GTPase_MnmE"/>
</dbReference>
<dbReference type="InterPro" id="IPR005225">
    <property type="entry name" value="Small_GTP-bd"/>
</dbReference>
<dbReference type="PROSITE" id="PS51709">
    <property type="entry name" value="G_TRME"/>
    <property type="match status" value="1"/>
</dbReference>
<keyword evidence="4 7" id="KW-0378">Hydrolase</keyword>
<feature type="binding site" evidence="7">
    <location>
        <begin position="242"/>
        <end position="248"/>
    </location>
    <ligand>
        <name>GTP</name>
        <dbReference type="ChEBI" id="CHEBI:37565"/>
    </ligand>
</feature>
<feature type="binding site" evidence="7">
    <location>
        <position position="223"/>
    </location>
    <ligand>
        <name>K(+)</name>
        <dbReference type="ChEBI" id="CHEBI:29103"/>
    </ligand>
</feature>
<dbReference type="FunFam" id="3.30.1360.120:FF:000007">
    <property type="entry name" value="tRNA modification GTPase GTPBP3, mitochondrial"/>
    <property type="match status" value="1"/>
</dbReference>
<gene>
    <name evidence="7 9" type="primary">mnmE</name>
    <name evidence="7" type="synonym">trmE</name>
    <name evidence="9" type="ORF">PEV8663_04189</name>
</gene>
<comment type="subunit">
    <text evidence="7">Homodimer. Heterotetramer of two MnmE and two MnmG subunits.</text>
</comment>
<dbReference type="InterPro" id="IPR006073">
    <property type="entry name" value="GTP-bd"/>
</dbReference>
<dbReference type="InterPro" id="IPR018948">
    <property type="entry name" value="GTP-bd_TrmE_N"/>
</dbReference>
<evidence type="ECO:0000256" key="7">
    <source>
        <dbReference type="HAMAP-Rule" id="MF_00379"/>
    </source>
</evidence>
<dbReference type="InterPro" id="IPR031168">
    <property type="entry name" value="G_TrmE"/>
</dbReference>
<evidence type="ECO:0000313" key="9">
    <source>
        <dbReference type="EMBL" id="SMX49366.1"/>
    </source>
</evidence>
<dbReference type="Gene3D" id="1.20.120.430">
    <property type="entry name" value="tRNA modification GTPase MnmE domain 2"/>
    <property type="match status" value="1"/>
</dbReference>
<feature type="binding site" evidence="7">
    <location>
        <position position="248"/>
    </location>
    <ligand>
        <name>Mg(2+)</name>
        <dbReference type="ChEBI" id="CHEBI:18420"/>
    </ligand>
</feature>
<comment type="caution">
    <text evidence="7">Lacks conserved residue(s) required for the propagation of feature annotation.</text>
</comment>
<dbReference type="EMBL" id="FXYH01000021">
    <property type="protein sequence ID" value="SMX49366.1"/>
    <property type="molecule type" value="Genomic_DNA"/>
</dbReference>
<dbReference type="Proteomes" id="UP000220836">
    <property type="component" value="Unassembled WGS sequence"/>
</dbReference>
<comment type="function">
    <text evidence="7">Exhibits a very high intrinsic GTPase hydrolysis rate. Involved in the addition of a carboxymethylaminomethyl (cmnm) group at the wobble position (U34) of certain tRNAs, forming tRNA-cmnm(5)s(2)U34.</text>
</comment>
<feature type="binding site" evidence="7">
    <location>
        <position position="20"/>
    </location>
    <ligand>
        <name>(6S)-5-formyl-5,6,7,8-tetrahydrofolate</name>
        <dbReference type="ChEBI" id="CHEBI:57457"/>
    </ligand>
</feature>
<feature type="binding site" evidence="7">
    <location>
        <position position="77"/>
    </location>
    <ligand>
        <name>(6S)-5-formyl-5,6,7,8-tetrahydrofolate</name>
        <dbReference type="ChEBI" id="CHEBI:57457"/>
    </ligand>
</feature>
<dbReference type="NCBIfam" id="TIGR00231">
    <property type="entry name" value="small_GTP"/>
    <property type="match status" value="1"/>
</dbReference>
<dbReference type="RefSeq" id="WP_097806608.1">
    <property type="nucleotide sequence ID" value="NZ_FXYH01000021.1"/>
</dbReference>
<evidence type="ECO:0000256" key="1">
    <source>
        <dbReference type="ARBA" id="ARBA00011043"/>
    </source>
</evidence>
<dbReference type="AlphaFoldDB" id="A0A238L4W2"/>
<evidence type="ECO:0000256" key="4">
    <source>
        <dbReference type="ARBA" id="ARBA00022801"/>
    </source>
</evidence>
<keyword evidence="5 7" id="KW-0630">Potassium</keyword>
<dbReference type="InterPro" id="IPR027266">
    <property type="entry name" value="TrmE/GcvT-like"/>
</dbReference>
<dbReference type="InterPro" id="IPR027368">
    <property type="entry name" value="MnmE_dom2"/>
</dbReference>
<organism evidence="9 10">
    <name type="scientific">Pelagimonas varians</name>
    <dbReference type="NCBI Taxonomy" id="696760"/>
    <lineage>
        <taxon>Bacteria</taxon>
        <taxon>Pseudomonadati</taxon>
        <taxon>Pseudomonadota</taxon>
        <taxon>Alphaproteobacteria</taxon>
        <taxon>Rhodobacterales</taxon>
        <taxon>Roseobacteraceae</taxon>
        <taxon>Pelagimonas</taxon>
    </lineage>
</organism>
<dbReference type="Pfam" id="PF10396">
    <property type="entry name" value="TrmE_N"/>
    <property type="match status" value="1"/>
</dbReference>
<dbReference type="NCBIfam" id="NF003661">
    <property type="entry name" value="PRK05291.1-3"/>
    <property type="match status" value="1"/>
</dbReference>
<dbReference type="OrthoDB" id="9805918at2"/>
<evidence type="ECO:0000259" key="8">
    <source>
        <dbReference type="PROSITE" id="PS51709"/>
    </source>
</evidence>
<keyword evidence="3 7" id="KW-0547">Nucleotide-binding</keyword>
<dbReference type="HAMAP" id="MF_00379">
    <property type="entry name" value="GTPase_MnmE"/>
    <property type="match status" value="1"/>
</dbReference>
<proteinExistence type="inferred from homology"/>
<dbReference type="GO" id="GO:0002098">
    <property type="term" value="P:tRNA wobble uridine modification"/>
    <property type="evidence" value="ECO:0007669"/>
    <property type="project" value="TreeGrafter"/>
</dbReference>
<dbReference type="GO" id="GO:0005525">
    <property type="term" value="F:GTP binding"/>
    <property type="evidence" value="ECO:0007669"/>
    <property type="project" value="UniProtKB-UniRule"/>
</dbReference>
<keyword evidence="7" id="KW-0460">Magnesium</keyword>